<dbReference type="InterPro" id="IPR011127">
    <property type="entry name" value="Dala_Dala_lig_N"/>
</dbReference>
<dbReference type="GO" id="GO:0005829">
    <property type="term" value="C:cytosol"/>
    <property type="evidence" value="ECO:0007669"/>
    <property type="project" value="TreeGrafter"/>
</dbReference>
<dbReference type="PROSITE" id="PS00843">
    <property type="entry name" value="DALA_DALA_LIGASE_1"/>
    <property type="match status" value="1"/>
</dbReference>
<keyword evidence="11 12" id="KW-0961">Cell wall biogenesis/degradation</keyword>
<dbReference type="PANTHER" id="PTHR23132">
    <property type="entry name" value="D-ALANINE--D-ALANINE LIGASE"/>
    <property type="match status" value="1"/>
</dbReference>
<feature type="binding site" evidence="14">
    <location>
        <position position="311"/>
    </location>
    <ligand>
        <name>Mg(2+)</name>
        <dbReference type="ChEBI" id="CHEBI:18420"/>
        <label>1</label>
    </ligand>
</feature>
<dbReference type="GO" id="GO:0009252">
    <property type="term" value="P:peptidoglycan biosynthetic process"/>
    <property type="evidence" value="ECO:0007669"/>
    <property type="project" value="UniProtKB-UniRule"/>
</dbReference>
<feature type="active site" evidence="13">
    <location>
        <position position="322"/>
    </location>
</feature>
<dbReference type="InterPro" id="IPR016185">
    <property type="entry name" value="PreATP-grasp_dom_sf"/>
</dbReference>
<comment type="cofactor">
    <cofactor evidence="1">
        <name>Mn(2+)</name>
        <dbReference type="ChEBI" id="CHEBI:29035"/>
    </cofactor>
</comment>
<dbReference type="GO" id="GO:0008716">
    <property type="term" value="F:D-alanine-D-alanine ligase activity"/>
    <property type="evidence" value="ECO:0007669"/>
    <property type="project" value="UniProtKB-UniRule"/>
</dbReference>
<keyword evidence="3 12" id="KW-0436">Ligase</keyword>
<comment type="caution">
    <text evidence="17">The sequence shown here is derived from an EMBL/GenBank/DDBJ whole genome shotgun (WGS) entry which is preliminary data.</text>
</comment>
<evidence type="ECO:0000313" key="17">
    <source>
        <dbReference type="EMBL" id="GBG10206.1"/>
    </source>
</evidence>
<keyword evidence="5 15" id="KW-0547">Nucleotide-binding</keyword>
<comment type="cofactor">
    <cofactor evidence="14">
        <name>Mg(2+)</name>
        <dbReference type="ChEBI" id="CHEBI:18420"/>
    </cofactor>
    <cofactor evidence="14">
        <name>Mn(2+)</name>
        <dbReference type="ChEBI" id="CHEBI:29035"/>
    </cofactor>
    <text evidence="14">Binds 2 magnesium or manganese ions per subunit.</text>
</comment>
<evidence type="ECO:0000256" key="8">
    <source>
        <dbReference type="ARBA" id="ARBA00022960"/>
    </source>
</evidence>
<evidence type="ECO:0000256" key="12">
    <source>
        <dbReference type="HAMAP-Rule" id="MF_00047"/>
    </source>
</evidence>
<dbReference type="PANTHER" id="PTHR23132:SF25">
    <property type="entry name" value="D-ALANINE--D-ALANINE LIGASE A"/>
    <property type="match status" value="1"/>
</dbReference>
<dbReference type="GO" id="GO:0008360">
    <property type="term" value="P:regulation of cell shape"/>
    <property type="evidence" value="ECO:0007669"/>
    <property type="project" value="UniProtKB-KW"/>
</dbReference>
<feature type="domain" description="ATP-grasp" evidence="16">
    <location>
        <begin position="139"/>
        <end position="345"/>
    </location>
</feature>
<dbReference type="PROSITE" id="PS00844">
    <property type="entry name" value="DALA_DALA_LIGASE_2"/>
    <property type="match status" value="1"/>
</dbReference>
<dbReference type="Gene3D" id="3.30.1490.20">
    <property type="entry name" value="ATP-grasp fold, A domain"/>
    <property type="match status" value="1"/>
</dbReference>
<dbReference type="Proteomes" id="UP000245202">
    <property type="component" value="Unassembled WGS sequence"/>
</dbReference>
<feature type="active site" evidence="13">
    <location>
        <position position="15"/>
    </location>
</feature>
<keyword evidence="10 14" id="KW-0464">Manganese</keyword>
<organism evidence="17 18">
    <name type="scientific">Paenibacillus agaridevorans</name>
    <dbReference type="NCBI Taxonomy" id="171404"/>
    <lineage>
        <taxon>Bacteria</taxon>
        <taxon>Bacillati</taxon>
        <taxon>Bacillota</taxon>
        <taxon>Bacilli</taxon>
        <taxon>Bacillales</taxon>
        <taxon>Paenibacillaceae</taxon>
        <taxon>Paenibacillus</taxon>
    </lineage>
</organism>
<feature type="active site" evidence="13">
    <location>
        <position position="188"/>
    </location>
</feature>
<dbReference type="NCBIfam" id="NF002528">
    <property type="entry name" value="PRK01966.1-4"/>
    <property type="match status" value="1"/>
</dbReference>
<keyword evidence="7 14" id="KW-0460">Magnesium</keyword>
<comment type="pathway">
    <text evidence="12">Cell wall biogenesis; peptidoglycan biosynthesis.</text>
</comment>
<dbReference type="EMBL" id="BDQX01000292">
    <property type="protein sequence ID" value="GBG10206.1"/>
    <property type="molecule type" value="Genomic_DNA"/>
</dbReference>
<keyword evidence="12" id="KW-0963">Cytoplasm</keyword>
<comment type="subcellular location">
    <subcellularLocation>
        <location evidence="12">Cytoplasm</location>
    </subcellularLocation>
</comment>
<reference evidence="17 18" key="1">
    <citation type="submission" date="2017-08" db="EMBL/GenBank/DDBJ databases">
        <title>Substantial Increase in Enzyme Production by Combined Drug-Resistance Mutations in Paenibacillus agaridevorans.</title>
        <authorList>
            <person name="Tanaka Y."/>
            <person name="Funane K."/>
            <person name="Hosaka T."/>
            <person name="Shiwa Y."/>
            <person name="Fujita N."/>
            <person name="Miyazaki T."/>
            <person name="Yoshikawa H."/>
            <person name="Murakami K."/>
            <person name="Kasahara K."/>
            <person name="Inaoka T."/>
            <person name="Hiraga Y."/>
            <person name="Ochi K."/>
        </authorList>
    </citation>
    <scope>NUCLEOTIDE SEQUENCE [LARGE SCALE GENOMIC DNA]</scope>
    <source>
        <strain evidence="17 18">T-3040</strain>
    </source>
</reference>
<evidence type="ECO:0000256" key="4">
    <source>
        <dbReference type="ARBA" id="ARBA00022723"/>
    </source>
</evidence>
<dbReference type="SUPFAM" id="SSF56059">
    <property type="entry name" value="Glutathione synthetase ATP-binding domain-like"/>
    <property type="match status" value="1"/>
</dbReference>
<protein>
    <recommendedName>
        <fullName evidence="12">D-alanine--D-alanine ligase</fullName>
        <ecNumber evidence="12">6.3.2.4</ecNumber>
    </recommendedName>
    <alternativeName>
        <fullName evidence="12">D-Ala-D-Ala ligase</fullName>
    </alternativeName>
    <alternativeName>
        <fullName evidence="12">D-alanylalanine synthetase</fullName>
    </alternativeName>
</protein>
<dbReference type="InterPro" id="IPR000291">
    <property type="entry name" value="D-Ala_lig_Van_CS"/>
</dbReference>
<evidence type="ECO:0000256" key="2">
    <source>
        <dbReference type="ARBA" id="ARBA00010871"/>
    </source>
</evidence>
<proteinExistence type="inferred from homology"/>
<dbReference type="Pfam" id="PF01820">
    <property type="entry name" value="Dala_Dala_lig_N"/>
    <property type="match status" value="1"/>
</dbReference>
<evidence type="ECO:0000256" key="13">
    <source>
        <dbReference type="PIRSR" id="PIRSR039102-1"/>
    </source>
</evidence>
<evidence type="ECO:0000256" key="11">
    <source>
        <dbReference type="ARBA" id="ARBA00023316"/>
    </source>
</evidence>
<sequence>MKINLFVLYGGKSVEHEVSLRTAFTVLNAIDRETYDVYPVYITREGVWCCDGLQKQKPGSMDELASLGGNDRAGNAAASIGGVLLHYFSIPGKRVALPLLHGSYGEDGTVQGLLELLDMPYVGNGVLGAAATLDKDVAKRLLDQAGIGQTRYISFSLEEWLEKGPALIEKAERELGLPCYVKPATLGSSIGISRCQDVRELAEGIEEAFRYDRKLVIEREIRGREIQVAVMGNDRPIVSLPGEFIHRHTFFDFESKYMDKELVMSIPASLPEGVTARIRELALQAYRALCCSGLARVDFFLDADGELYCNEINALPGFTGTSMYPVMWERTDGTTYAELIGKLIDYAFMRHADKGTIRYTR</sequence>
<dbReference type="FunFam" id="3.30.470.20:FF:000008">
    <property type="entry name" value="D-alanine--D-alanine ligase"/>
    <property type="match status" value="1"/>
</dbReference>
<dbReference type="HAMAP" id="MF_00047">
    <property type="entry name" value="Dala_Dala_lig"/>
    <property type="match status" value="1"/>
</dbReference>
<gene>
    <name evidence="12" type="primary">ddl</name>
    <name evidence="17" type="ORF">PAT3040_04924</name>
</gene>
<evidence type="ECO:0000256" key="5">
    <source>
        <dbReference type="ARBA" id="ARBA00022741"/>
    </source>
</evidence>
<evidence type="ECO:0000256" key="9">
    <source>
        <dbReference type="ARBA" id="ARBA00022984"/>
    </source>
</evidence>
<keyword evidence="18" id="KW-1185">Reference proteome</keyword>
<dbReference type="PROSITE" id="PS50975">
    <property type="entry name" value="ATP_GRASP"/>
    <property type="match status" value="1"/>
</dbReference>
<feature type="binding site" evidence="14">
    <location>
        <position position="298"/>
    </location>
    <ligand>
        <name>Mg(2+)</name>
        <dbReference type="ChEBI" id="CHEBI:18420"/>
        <label>1</label>
    </ligand>
</feature>
<dbReference type="Gene3D" id="3.30.470.20">
    <property type="entry name" value="ATP-grasp fold, B domain"/>
    <property type="match status" value="1"/>
</dbReference>
<evidence type="ECO:0000256" key="10">
    <source>
        <dbReference type="ARBA" id="ARBA00023211"/>
    </source>
</evidence>
<evidence type="ECO:0000313" key="18">
    <source>
        <dbReference type="Proteomes" id="UP000245202"/>
    </source>
</evidence>
<dbReference type="InterPro" id="IPR013815">
    <property type="entry name" value="ATP_grasp_subdomain_1"/>
</dbReference>
<keyword evidence="9 12" id="KW-0573">Peptidoglycan synthesis</keyword>
<evidence type="ECO:0000256" key="7">
    <source>
        <dbReference type="ARBA" id="ARBA00022842"/>
    </source>
</evidence>
<dbReference type="Gene3D" id="3.40.50.20">
    <property type="match status" value="1"/>
</dbReference>
<comment type="function">
    <text evidence="12">Cell wall formation.</text>
</comment>
<keyword evidence="4 14" id="KW-0479">Metal-binding</keyword>
<keyword evidence="8 12" id="KW-0133">Cell shape</keyword>
<feature type="binding site" evidence="14">
    <location>
        <position position="311"/>
    </location>
    <ligand>
        <name>Mg(2+)</name>
        <dbReference type="ChEBI" id="CHEBI:18420"/>
        <label>2</label>
    </ligand>
</feature>
<evidence type="ECO:0000256" key="15">
    <source>
        <dbReference type="PROSITE-ProRule" id="PRU00409"/>
    </source>
</evidence>
<comment type="similarity">
    <text evidence="2 12">Belongs to the D-alanine--D-alanine ligase family.</text>
</comment>
<evidence type="ECO:0000256" key="1">
    <source>
        <dbReference type="ARBA" id="ARBA00001936"/>
    </source>
</evidence>
<dbReference type="SUPFAM" id="SSF52440">
    <property type="entry name" value="PreATP-grasp domain"/>
    <property type="match status" value="1"/>
</dbReference>
<evidence type="ECO:0000256" key="3">
    <source>
        <dbReference type="ARBA" id="ARBA00022598"/>
    </source>
</evidence>
<dbReference type="UniPathway" id="UPA00219"/>
<dbReference type="InterPro" id="IPR011761">
    <property type="entry name" value="ATP-grasp"/>
</dbReference>
<keyword evidence="6 15" id="KW-0067">ATP-binding</keyword>
<evidence type="ECO:0000256" key="14">
    <source>
        <dbReference type="PIRSR" id="PIRSR039102-3"/>
    </source>
</evidence>
<evidence type="ECO:0000259" key="16">
    <source>
        <dbReference type="PROSITE" id="PS50975"/>
    </source>
</evidence>
<name>A0A2R5EU44_9BACL</name>
<dbReference type="GO" id="GO:0071555">
    <property type="term" value="P:cell wall organization"/>
    <property type="evidence" value="ECO:0007669"/>
    <property type="project" value="UniProtKB-KW"/>
</dbReference>
<dbReference type="EC" id="6.3.2.4" evidence="12"/>
<dbReference type="GO" id="GO:0046872">
    <property type="term" value="F:metal ion binding"/>
    <property type="evidence" value="ECO:0007669"/>
    <property type="project" value="UniProtKB-KW"/>
</dbReference>
<accession>A0A2R5EU44</accession>
<dbReference type="AlphaFoldDB" id="A0A2R5EU44"/>
<dbReference type="InterPro" id="IPR005905">
    <property type="entry name" value="D_ala_D_ala"/>
</dbReference>
<evidence type="ECO:0000256" key="6">
    <source>
        <dbReference type="ARBA" id="ARBA00022840"/>
    </source>
</evidence>
<dbReference type="NCBIfam" id="TIGR01205">
    <property type="entry name" value="D_ala_D_alaTIGR"/>
    <property type="match status" value="1"/>
</dbReference>
<comment type="catalytic activity">
    <reaction evidence="12">
        <text>2 D-alanine + ATP = D-alanyl-D-alanine + ADP + phosphate + H(+)</text>
        <dbReference type="Rhea" id="RHEA:11224"/>
        <dbReference type="ChEBI" id="CHEBI:15378"/>
        <dbReference type="ChEBI" id="CHEBI:30616"/>
        <dbReference type="ChEBI" id="CHEBI:43474"/>
        <dbReference type="ChEBI" id="CHEBI:57416"/>
        <dbReference type="ChEBI" id="CHEBI:57822"/>
        <dbReference type="ChEBI" id="CHEBI:456216"/>
        <dbReference type="EC" id="6.3.2.4"/>
    </reaction>
</comment>
<dbReference type="Pfam" id="PF07478">
    <property type="entry name" value="Dala_Dala_lig_C"/>
    <property type="match status" value="1"/>
</dbReference>
<feature type="binding site" evidence="14">
    <location>
        <position position="313"/>
    </location>
    <ligand>
        <name>Mg(2+)</name>
        <dbReference type="ChEBI" id="CHEBI:18420"/>
        <label>2</label>
    </ligand>
</feature>
<dbReference type="PIRSF" id="PIRSF039102">
    <property type="entry name" value="Ddl/VanB"/>
    <property type="match status" value="1"/>
</dbReference>
<dbReference type="GO" id="GO:0005524">
    <property type="term" value="F:ATP binding"/>
    <property type="evidence" value="ECO:0007669"/>
    <property type="project" value="UniProtKB-UniRule"/>
</dbReference>
<dbReference type="InterPro" id="IPR011095">
    <property type="entry name" value="Dala_Dala_lig_C"/>
</dbReference>